<name>A0ABW8B8Z6_9ACTN</name>
<feature type="region of interest" description="Disordered" evidence="6">
    <location>
        <begin position="282"/>
        <end position="304"/>
    </location>
</feature>
<dbReference type="Proteomes" id="UP001614264">
    <property type="component" value="Unassembled WGS sequence"/>
</dbReference>
<dbReference type="InterPro" id="IPR036388">
    <property type="entry name" value="WH-like_DNA-bd_sf"/>
</dbReference>
<gene>
    <name evidence="7" type="ORF">AB4829_12875</name>
</gene>
<dbReference type="PANTHER" id="PTHR43133:SF8">
    <property type="entry name" value="RNA POLYMERASE SIGMA FACTOR HI_1459-RELATED"/>
    <property type="match status" value="1"/>
</dbReference>
<evidence type="ECO:0000256" key="2">
    <source>
        <dbReference type="ARBA" id="ARBA00023015"/>
    </source>
</evidence>
<evidence type="ECO:0000256" key="4">
    <source>
        <dbReference type="ARBA" id="ARBA00023125"/>
    </source>
</evidence>
<keyword evidence="4" id="KW-0238">DNA-binding</keyword>
<evidence type="ECO:0000313" key="8">
    <source>
        <dbReference type="Proteomes" id="UP001614264"/>
    </source>
</evidence>
<dbReference type="InterPro" id="IPR039425">
    <property type="entry name" value="RNA_pol_sigma-70-like"/>
</dbReference>
<keyword evidence="8" id="KW-1185">Reference proteome</keyword>
<dbReference type="Gene3D" id="1.10.10.10">
    <property type="entry name" value="Winged helix-like DNA-binding domain superfamily/Winged helix DNA-binding domain"/>
    <property type="match status" value="1"/>
</dbReference>
<dbReference type="SUPFAM" id="SSF88946">
    <property type="entry name" value="Sigma2 domain of RNA polymerase sigma factors"/>
    <property type="match status" value="1"/>
</dbReference>
<dbReference type="RefSeq" id="WP_399592384.1">
    <property type="nucleotide sequence ID" value="NZ_JBITPR010000036.1"/>
</dbReference>
<keyword evidence="3" id="KW-0731">Sigma factor</keyword>
<comment type="similarity">
    <text evidence="1">Belongs to the sigma-70 factor family. ECF subfamily.</text>
</comment>
<keyword evidence="5" id="KW-0804">Transcription</keyword>
<proteinExistence type="inferred from homology"/>
<feature type="region of interest" description="Disordered" evidence="6">
    <location>
        <begin position="1"/>
        <end position="35"/>
    </location>
</feature>
<evidence type="ECO:0000256" key="3">
    <source>
        <dbReference type="ARBA" id="ARBA00023082"/>
    </source>
</evidence>
<dbReference type="SUPFAM" id="SSF88659">
    <property type="entry name" value="Sigma3 and sigma4 domains of RNA polymerase sigma factors"/>
    <property type="match status" value="1"/>
</dbReference>
<comment type="caution">
    <text evidence="7">The sequence shown here is derived from an EMBL/GenBank/DDBJ whole genome shotgun (WGS) entry which is preliminary data.</text>
</comment>
<organism evidence="7 8">
    <name type="scientific">Streptomyces salinarius</name>
    <dbReference type="NCBI Taxonomy" id="2762598"/>
    <lineage>
        <taxon>Bacteria</taxon>
        <taxon>Bacillati</taxon>
        <taxon>Actinomycetota</taxon>
        <taxon>Actinomycetes</taxon>
        <taxon>Kitasatosporales</taxon>
        <taxon>Streptomycetaceae</taxon>
        <taxon>Streptomyces</taxon>
    </lineage>
</organism>
<dbReference type="InterPro" id="IPR013324">
    <property type="entry name" value="RNA_pol_sigma_r3/r4-like"/>
</dbReference>
<evidence type="ECO:0000256" key="6">
    <source>
        <dbReference type="SAM" id="MobiDB-lite"/>
    </source>
</evidence>
<evidence type="ECO:0000313" key="7">
    <source>
        <dbReference type="EMBL" id="MFI7871478.1"/>
    </source>
</evidence>
<dbReference type="PANTHER" id="PTHR43133">
    <property type="entry name" value="RNA POLYMERASE ECF-TYPE SIGMA FACTO"/>
    <property type="match status" value="1"/>
</dbReference>
<evidence type="ECO:0000256" key="1">
    <source>
        <dbReference type="ARBA" id="ARBA00010641"/>
    </source>
</evidence>
<dbReference type="EMBL" id="JBITPR010000036">
    <property type="protein sequence ID" value="MFI7871478.1"/>
    <property type="molecule type" value="Genomic_DNA"/>
</dbReference>
<sequence>MLSHLRPADRATEQPVGSVGIDRREPGRSADSFRSAPTPEAAFDALYLHAAPHLVHQTLLLTGRRGRAFESVEHAFCRAWDCWPEVAVHADPASWVRERAYEYALSPWHRFRDTVKRDDPAPKGTMGAAILRLRPLHRRTLVMCDGLGLTIAEAAAELEASPAATRSRLLHAHAALLEQFPGCDVSRLREQVRALVVNAASATVPTATAVRAESERRTRLLTRTVVGAVALLSGLVAASILSHAPQHEASGPSPADWMRDQGTVDFHGNLGLGPVEDVIPKTRYGTPSRRALSPSANRQGGRLR</sequence>
<dbReference type="InterPro" id="IPR013325">
    <property type="entry name" value="RNA_pol_sigma_r2"/>
</dbReference>
<evidence type="ECO:0008006" key="9">
    <source>
        <dbReference type="Google" id="ProtNLM"/>
    </source>
</evidence>
<reference evidence="7 8" key="1">
    <citation type="submission" date="2024-07" db="EMBL/GenBank/DDBJ databases">
        <title>Whole genome sequencing of Prodigiosin pigment-producing Streptomyces salinarius isolated from rhizosphere soil of Arachis hypogaea.</title>
        <authorList>
            <person name="Vidhya A."/>
            <person name="Ramya S."/>
        </authorList>
    </citation>
    <scope>NUCLEOTIDE SEQUENCE [LARGE SCALE GENOMIC DNA]</scope>
    <source>
        <strain evidence="7 8">VRMG2420</strain>
    </source>
</reference>
<keyword evidence="2" id="KW-0805">Transcription regulation</keyword>
<accession>A0ABW8B8Z6</accession>
<protein>
    <recommendedName>
        <fullName evidence="9">RNA polymerase sigma factor 70 region 4 type 2 domain-containing protein</fullName>
    </recommendedName>
</protein>
<evidence type="ECO:0000256" key="5">
    <source>
        <dbReference type="ARBA" id="ARBA00023163"/>
    </source>
</evidence>
<feature type="compositionally biased region" description="Basic and acidic residues" evidence="6">
    <location>
        <begin position="1"/>
        <end position="12"/>
    </location>
</feature>